<dbReference type="InterPro" id="IPR011042">
    <property type="entry name" value="6-blade_b-propeller_TolB-like"/>
</dbReference>
<dbReference type="GO" id="GO:0009279">
    <property type="term" value="C:cell outer membrane"/>
    <property type="evidence" value="ECO:0007669"/>
    <property type="project" value="UniProtKB-SubCell"/>
</dbReference>
<feature type="signal peptide" evidence="6">
    <location>
        <begin position="1"/>
        <end position="20"/>
    </location>
</feature>
<evidence type="ECO:0000256" key="1">
    <source>
        <dbReference type="ARBA" id="ARBA00004442"/>
    </source>
</evidence>
<dbReference type="SUPFAM" id="SSF103088">
    <property type="entry name" value="OmpA-like"/>
    <property type="match status" value="1"/>
</dbReference>
<evidence type="ECO:0000259" key="7">
    <source>
        <dbReference type="PROSITE" id="PS51123"/>
    </source>
</evidence>
<gene>
    <name evidence="8" type="ORF">ES676_14455</name>
</gene>
<dbReference type="Proteomes" id="UP000323324">
    <property type="component" value="Unassembled WGS sequence"/>
</dbReference>
<dbReference type="Gene3D" id="1.25.40.10">
    <property type="entry name" value="Tetratricopeptide repeat domain"/>
    <property type="match status" value="1"/>
</dbReference>
<dbReference type="PROSITE" id="PS51123">
    <property type="entry name" value="OMPA_2"/>
    <property type="match status" value="1"/>
</dbReference>
<comment type="subcellular location">
    <subcellularLocation>
        <location evidence="1">Cell outer membrane</location>
    </subcellularLocation>
</comment>
<keyword evidence="6" id="KW-0732">Signal</keyword>
<evidence type="ECO:0000256" key="5">
    <source>
        <dbReference type="SAM" id="MobiDB-lite"/>
    </source>
</evidence>
<organism evidence="8 9">
    <name type="scientific">Bizionia saleffrena</name>
    <dbReference type="NCBI Taxonomy" id="291189"/>
    <lineage>
        <taxon>Bacteria</taxon>
        <taxon>Pseudomonadati</taxon>
        <taxon>Bacteroidota</taxon>
        <taxon>Flavobacteriia</taxon>
        <taxon>Flavobacteriales</taxon>
        <taxon>Flavobacteriaceae</taxon>
        <taxon>Bizionia</taxon>
    </lineage>
</organism>
<sequence length="634" mass="69689">MKNIKLFLTLIILSSFSVAAQNKQTTKADKHFAKLEFVEAAEAYNKLVEKGEADAYVYGQLAEANYNIFNTVEAEKWYAKALESSSDTEMMYKYSEMLKANGKYDASNQQMRTFAAASPNDERAKAFLANPNYLNDILAKEENFTAKNLEFNSPASDFGGTLKEGKLYFTSARNDSRRTYGWNDQPFLDIYELTVAEDGTYSEASVLKGKINTKYHEGIVTFSPDGSTMYFSRESFFDNMYEKNEDTNTKLSVIQLFKATKSGDSWKNVTALSLNSNSHSVKNPSVSKDGSTLYFASDMEGGFGKFDIYKAPIAADGTVEAAENLGNKVNTPGQEMFPYAGDDEYLYFSSNGHLGLGNLDVYYTTYSGTETVKNIGAPINSKADDFAFVLDADKNGYVSSNRAGGKGSDDIYAIREIKPLCNVDMIVTVENAETGVKLAGAMVTLYDSEGSVIATETTNVQGVANFTTDCDQDTSLKATKLEFKDTTATVNGSKDARKAVTVDLTPIKKMIVEDKVVLDPIYFEFDKSNITPQGAAELDKLVLVMNKYPEMVIYATAHTDNRGKDGYNMNLSERRAQSTVAYVISKGISASRITGEGKGESEPAVQCGTNCTEAQHQQNRRSQFTIKSGGPNSN</sequence>
<evidence type="ECO:0000313" key="9">
    <source>
        <dbReference type="Proteomes" id="UP000323324"/>
    </source>
</evidence>
<evidence type="ECO:0000256" key="4">
    <source>
        <dbReference type="PROSITE-ProRule" id="PRU00473"/>
    </source>
</evidence>
<dbReference type="PANTHER" id="PTHR30329:SF21">
    <property type="entry name" value="LIPOPROTEIN YIAD-RELATED"/>
    <property type="match status" value="1"/>
</dbReference>
<evidence type="ECO:0000256" key="2">
    <source>
        <dbReference type="ARBA" id="ARBA00023136"/>
    </source>
</evidence>
<dbReference type="AlphaFoldDB" id="A0A8H2LBV8"/>
<evidence type="ECO:0000313" key="8">
    <source>
        <dbReference type="EMBL" id="TYB69031.1"/>
    </source>
</evidence>
<accession>A0A8H2LBV8</accession>
<dbReference type="InterPro" id="IPR050330">
    <property type="entry name" value="Bact_OuterMem_StrucFunc"/>
</dbReference>
<reference evidence="8 9" key="1">
    <citation type="submission" date="2019-08" db="EMBL/GenBank/DDBJ databases">
        <title>Genomes of Antarctic Bizionia species.</title>
        <authorList>
            <person name="Bowman J.P."/>
        </authorList>
    </citation>
    <scope>NUCLEOTIDE SEQUENCE [LARGE SCALE GENOMIC DNA]</scope>
    <source>
        <strain evidence="8 9">HFD</strain>
    </source>
</reference>
<dbReference type="Pfam" id="PF00691">
    <property type="entry name" value="OmpA"/>
    <property type="match status" value="1"/>
</dbReference>
<name>A0A8H2LBV8_9FLAO</name>
<dbReference type="SUPFAM" id="SSF48452">
    <property type="entry name" value="TPR-like"/>
    <property type="match status" value="1"/>
</dbReference>
<dbReference type="Pfam" id="PF07676">
    <property type="entry name" value="PD40"/>
    <property type="match status" value="2"/>
</dbReference>
<dbReference type="PRINTS" id="PR01021">
    <property type="entry name" value="OMPADOMAIN"/>
</dbReference>
<dbReference type="CDD" id="cd07185">
    <property type="entry name" value="OmpA_C-like"/>
    <property type="match status" value="1"/>
</dbReference>
<dbReference type="RefSeq" id="WP_148371030.1">
    <property type="nucleotide sequence ID" value="NZ_VSKM01000031.1"/>
</dbReference>
<dbReference type="PANTHER" id="PTHR30329">
    <property type="entry name" value="STATOR ELEMENT OF FLAGELLAR MOTOR COMPLEX"/>
    <property type="match status" value="1"/>
</dbReference>
<feature type="domain" description="OmpA-like" evidence="7">
    <location>
        <begin position="510"/>
        <end position="630"/>
    </location>
</feature>
<keyword evidence="2 4" id="KW-0472">Membrane</keyword>
<dbReference type="InterPro" id="IPR006664">
    <property type="entry name" value="OMP_bac"/>
</dbReference>
<dbReference type="InterPro" id="IPR011990">
    <property type="entry name" value="TPR-like_helical_dom_sf"/>
</dbReference>
<dbReference type="SUPFAM" id="SSF82171">
    <property type="entry name" value="DPP6 N-terminal domain-like"/>
    <property type="match status" value="1"/>
</dbReference>
<evidence type="ECO:0000256" key="3">
    <source>
        <dbReference type="ARBA" id="ARBA00023237"/>
    </source>
</evidence>
<evidence type="ECO:0000256" key="6">
    <source>
        <dbReference type="SAM" id="SignalP"/>
    </source>
</evidence>
<feature type="chain" id="PRO_5034851249" evidence="6">
    <location>
        <begin position="21"/>
        <end position="634"/>
    </location>
</feature>
<comment type="caution">
    <text evidence="8">The sequence shown here is derived from an EMBL/GenBank/DDBJ whole genome shotgun (WGS) entry which is preliminary data.</text>
</comment>
<dbReference type="InterPro" id="IPR036737">
    <property type="entry name" value="OmpA-like_sf"/>
</dbReference>
<feature type="region of interest" description="Disordered" evidence="5">
    <location>
        <begin position="612"/>
        <end position="634"/>
    </location>
</feature>
<keyword evidence="3" id="KW-0998">Cell outer membrane</keyword>
<proteinExistence type="predicted"/>
<dbReference type="InterPro" id="IPR011659">
    <property type="entry name" value="WD40"/>
</dbReference>
<keyword evidence="9" id="KW-1185">Reference proteome</keyword>
<dbReference type="InterPro" id="IPR006665">
    <property type="entry name" value="OmpA-like"/>
</dbReference>
<dbReference type="Gene3D" id="2.120.10.30">
    <property type="entry name" value="TolB, C-terminal domain"/>
    <property type="match status" value="1"/>
</dbReference>
<protein>
    <submittedName>
        <fullName evidence="8">OmpA family protein</fullName>
    </submittedName>
</protein>
<dbReference type="EMBL" id="VSKM01000031">
    <property type="protein sequence ID" value="TYB69031.1"/>
    <property type="molecule type" value="Genomic_DNA"/>
</dbReference>
<dbReference type="Gene3D" id="3.30.1330.60">
    <property type="entry name" value="OmpA-like domain"/>
    <property type="match status" value="1"/>
</dbReference>